<feature type="chain" id="PRO_5001801584" description="Lipid/polyisoprenoid-binding YceI-like domain-containing protein" evidence="1">
    <location>
        <begin position="21"/>
        <end position="167"/>
    </location>
</feature>
<evidence type="ECO:0008006" key="4">
    <source>
        <dbReference type="Google" id="ProtNLM"/>
    </source>
</evidence>
<dbReference type="AlphaFoldDB" id="A0A085ZPP2"/>
<dbReference type="RefSeq" id="WP_035684705.1">
    <property type="nucleotide sequence ID" value="NZ_JPRL01000001.1"/>
</dbReference>
<proteinExistence type="predicted"/>
<dbReference type="Proteomes" id="UP000028715">
    <property type="component" value="Unassembled WGS sequence"/>
</dbReference>
<feature type="signal peptide" evidence="1">
    <location>
        <begin position="1"/>
        <end position="20"/>
    </location>
</feature>
<organism evidence="2 3">
    <name type="scientific">Flavobacterium reichenbachii</name>
    <dbReference type="NCBI Taxonomy" id="362418"/>
    <lineage>
        <taxon>Bacteria</taxon>
        <taxon>Pseudomonadati</taxon>
        <taxon>Bacteroidota</taxon>
        <taxon>Flavobacteriia</taxon>
        <taxon>Flavobacteriales</taxon>
        <taxon>Flavobacteriaceae</taxon>
        <taxon>Flavobacterium</taxon>
    </lineage>
</organism>
<comment type="caution">
    <text evidence="2">The sequence shown here is derived from an EMBL/GenBank/DDBJ whole genome shotgun (WGS) entry which is preliminary data.</text>
</comment>
<keyword evidence="1" id="KW-0732">Signal</keyword>
<name>A0A085ZPP2_9FLAO</name>
<evidence type="ECO:0000256" key="1">
    <source>
        <dbReference type="SAM" id="SignalP"/>
    </source>
</evidence>
<evidence type="ECO:0000313" key="2">
    <source>
        <dbReference type="EMBL" id="KFF06406.1"/>
    </source>
</evidence>
<protein>
    <recommendedName>
        <fullName evidence="4">Lipid/polyisoprenoid-binding YceI-like domain-containing protein</fullName>
    </recommendedName>
</protein>
<sequence>MKSKMFLFFTIVLTSLSVFSQSNLVSASEFQKSVGKWKGTLIYLDYKTSKPYEMPADLEVIQSNELNQFKFNNFYPNETSANSSHTIAITDDGKKLNDELVKSNKKLSDGSLEIITEILGKDGNDNASALIRHTYLIGAKTFEIKKEVQFTGTKIWLLRHTYKYSKV</sequence>
<dbReference type="EMBL" id="JPRL01000001">
    <property type="protein sequence ID" value="KFF06406.1"/>
    <property type="molecule type" value="Genomic_DNA"/>
</dbReference>
<reference evidence="2 3" key="1">
    <citation type="submission" date="2014-07" db="EMBL/GenBank/DDBJ databases">
        <title>Genome of Flavobacterium reichenbachii LMG 25512.</title>
        <authorList>
            <person name="Stropko S.J."/>
            <person name="Pipes S.E."/>
            <person name="Newman J.D."/>
        </authorList>
    </citation>
    <scope>NUCLEOTIDE SEQUENCE [LARGE SCALE GENOMIC DNA]</scope>
    <source>
        <strain evidence="2 3">LMG 25512</strain>
    </source>
</reference>
<dbReference type="eggNOG" id="ENOG5033IF9">
    <property type="taxonomic scope" value="Bacteria"/>
</dbReference>
<gene>
    <name evidence="2" type="ORF">IW19_13185</name>
</gene>
<accession>A0A085ZPP2</accession>
<keyword evidence="3" id="KW-1185">Reference proteome</keyword>
<evidence type="ECO:0000313" key="3">
    <source>
        <dbReference type="Proteomes" id="UP000028715"/>
    </source>
</evidence>
<dbReference type="OrthoDB" id="805991at2"/>